<feature type="transmembrane region" description="Helical" evidence="2">
    <location>
        <begin position="223"/>
        <end position="245"/>
    </location>
</feature>
<feature type="region of interest" description="Disordered" evidence="1">
    <location>
        <begin position="1"/>
        <end position="29"/>
    </location>
</feature>
<dbReference type="RefSeq" id="WP_240355347.1">
    <property type="nucleotide sequence ID" value="NZ_BLKZ01000001.1"/>
</dbReference>
<keyword evidence="2" id="KW-0812">Transmembrane</keyword>
<feature type="transmembrane region" description="Helical" evidence="2">
    <location>
        <begin position="290"/>
        <end position="310"/>
    </location>
</feature>
<reference evidence="3 4" key="1">
    <citation type="journal article" date="2019" name="Emerg. Microbes Infect.">
        <title>Comprehensive subspecies identification of 175 nontuberculous mycobacteria species based on 7547 genomic profiles.</title>
        <authorList>
            <person name="Matsumoto Y."/>
            <person name="Kinjo T."/>
            <person name="Motooka D."/>
            <person name="Nabeya D."/>
            <person name="Jung N."/>
            <person name="Uechi K."/>
            <person name="Horii T."/>
            <person name="Iida T."/>
            <person name="Fujita J."/>
            <person name="Nakamura S."/>
        </authorList>
    </citation>
    <scope>NUCLEOTIDE SEQUENCE [LARGE SCALE GENOMIC DNA]</scope>
    <source>
        <strain evidence="3 4">JCM 30725</strain>
    </source>
</reference>
<dbReference type="EMBL" id="BLKZ01000001">
    <property type="protein sequence ID" value="GFG88607.1"/>
    <property type="molecule type" value="Genomic_DNA"/>
</dbReference>
<protein>
    <submittedName>
        <fullName evidence="3">DUF4436 domain-containing protein</fullName>
    </submittedName>
</protein>
<gene>
    <name evidence="3" type="ORF">MBOU_06490</name>
</gene>
<feature type="transmembrane region" description="Helical" evidence="2">
    <location>
        <begin position="37"/>
        <end position="61"/>
    </location>
</feature>
<accession>A0A7I9YIV6</accession>
<dbReference type="PANTHER" id="PTHR37330:SF1">
    <property type="entry name" value="CONSERVED TRANSMEMBRANE PROTEIN-RELATED"/>
    <property type="match status" value="1"/>
</dbReference>
<evidence type="ECO:0000313" key="3">
    <source>
        <dbReference type="EMBL" id="GFG88607.1"/>
    </source>
</evidence>
<keyword evidence="2" id="KW-0472">Membrane</keyword>
<keyword evidence="2" id="KW-1133">Transmembrane helix</keyword>
<dbReference type="Pfam" id="PF14494">
    <property type="entry name" value="DUF4436"/>
    <property type="match status" value="1"/>
</dbReference>
<feature type="transmembrane region" description="Helical" evidence="2">
    <location>
        <begin position="252"/>
        <end position="270"/>
    </location>
</feature>
<evidence type="ECO:0000256" key="2">
    <source>
        <dbReference type="SAM" id="Phobius"/>
    </source>
</evidence>
<dbReference type="InterPro" id="IPR027948">
    <property type="entry name" value="DUF4436"/>
</dbReference>
<name>A0A7I9YIV6_MYCBU</name>
<dbReference type="AlphaFoldDB" id="A0A7I9YIV6"/>
<comment type="caution">
    <text evidence="3">The sequence shown here is derived from an EMBL/GenBank/DDBJ whole genome shotgun (WGS) entry which is preliminary data.</text>
</comment>
<sequence>MSVDARPPGESTADPEPAPATPGQHPEPKHMTVRQHLVLDTSIIIGVAVAWIVLILSYTWLAQPPLPKVNAGTTDDTLVVIHVEKLDTKDQRLGVKVLLKPDASILDPRLHRLTADTAVRFVSQSDLGELEYERGKAPHPVEATIDARGDALHWPFDTYTTDPIQAEWLAGAGDSAHYENARVEVDGVVDGFDIFLDRVGEDDPNSHRPDAVVITLKRANGPLFFDIGICLVLLTLPALALFVAIQMVTQRRAFVPPFGTWYAAMLFAVVPLRNFLPGSPPTGAWIDQALVIWVLLGLAAAMVIYIVAWYRDKDRAMK</sequence>
<dbReference type="PANTHER" id="PTHR37330">
    <property type="entry name" value="CONSERVED TRANSMEMBRANE PROTEIN-RELATED"/>
    <property type="match status" value="1"/>
</dbReference>
<organism evidence="3 4">
    <name type="scientific">Mycobacterium bourgelatii</name>
    <dbReference type="NCBI Taxonomy" id="1273442"/>
    <lineage>
        <taxon>Bacteria</taxon>
        <taxon>Bacillati</taxon>
        <taxon>Actinomycetota</taxon>
        <taxon>Actinomycetes</taxon>
        <taxon>Mycobacteriales</taxon>
        <taxon>Mycobacteriaceae</taxon>
        <taxon>Mycobacterium</taxon>
    </lineage>
</organism>
<keyword evidence="4" id="KW-1185">Reference proteome</keyword>
<evidence type="ECO:0000313" key="4">
    <source>
        <dbReference type="Proteomes" id="UP000465360"/>
    </source>
</evidence>
<dbReference type="Proteomes" id="UP000465360">
    <property type="component" value="Unassembled WGS sequence"/>
</dbReference>
<proteinExistence type="predicted"/>
<evidence type="ECO:0000256" key="1">
    <source>
        <dbReference type="SAM" id="MobiDB-lite"/>
    </source>
</evidence>